<comment type="caution">
    <text evidence="9">The sequence shown here is derived from an EMBL/GenBank/DDBJ whole genome shotgun (WGS) entry which is preliminary data.</text>
</comment>
<keyword evidence="3" id="KW-0285">Flavoprotein</keyword>
<evidence type="ECO:0000313" key="9">
    <source>
        <dbReference type="EMBL" id="KAJ2899983.1"/>
    </source>
</evidence>
<dbReference type="Pfam" id="PF13450">
    <property type="entry name" value="NAD_binding_8"/>
    <property type="match status" value="1"/>
</dbReference>
<name>A0AAD5RNJ2_9PEZI</name>
<keyword evidence="5" id="KW-0521">NADP</keyword>
<dbReference type="Proteomes" id="UP001201980">
    <property type="component" value="Unassembled WGS sequence"/>
</dbReference>
<evidence type="ECO:0000256" key="1">
    <source>
        <dbReference type="ARBA" id="ARBA00001974"/>
    </source>
</evidence>
<evidence type="ECO:0000256" key="6">
    <source>
        <dbReference type="ARBA" id="ARBA00023002"/>
    </source>
</evidence>
<comment type="cofactor">
    <cofactor evidence="1">
        <name>FAD</name>
        <dbReference type="ChEBI" id="CHEBI:57692"/>
    </cofactor>
</comment>
<dbReference type="GO" id="GO:0004499">
    <property type="term" value="F:N,N-dimethylaniline monooxygenase activity"/>
    <property type="evidence" value="ECO:0007669"/>
    <property type="project" value="InterPro"/>
</dbReference>
<dbReference type="AlphaFoldDB" id="A0AAD5RNJ2"/>
<dbReference type="EMBL" id="JAKWBI020000183">
    <property type="protein sequence ID" value="KAJ2899983.1"/>
    <property type="molecule type" value="Genomic_DNA"/>
</dbReference>
<dbReference type="GO" id="GO:0050660">
    <property type="term" value="F:flavin adenine dinucleotide binding"/>
    <property type="evidence" value="ECO:0007669"/>
    <property type="project" value="InterPro"/>
</dbReference>
<comment type="similarity">
    <text evidence="2">Belongs to the FMO family.</text>
</comment>
<evidence type="ECO:0000256" key="8">
    <source>
        <dbReference type="SAM" id="MobiDB-lite"/>
    </source>
</evidence>
<dbReference type="InterPro" id="IPR000960">
    <property type="entry name" value="Flavin_mOase"/>
</dbReference>
<dbReference type="Gene3D" id="3.50.50.60">
    <property type="entry name" value="FAD/NAD(P)-binding domain"/>
    <property type="match status" value="2"/>
</dbReference>
<evidence type="ECO:0000256" key="2">
    <source>
        <dbReference type="ARBA" id="ARBA00009183"/>
    </source>
</evidence>
<dbReference type="SUPFAM" id="SSF51905">
    <property type="entry name" value="FAD/NAD(P)-binding domain"/>
    <property type="match status" value="2"/>
</dbReference>
<evidence type="ECO:0000256" key="3">
    <source>
        <dbReference type="ARBA" id="ARBA00022630"/>
    </source>
</evidence>
<evidence type="ECO:0000256" key="5">
    <source>
        <dbReference type="ARBA" id="ARBA00022857"/>
    </source>
</evidence>
<accession>A0AAD5RNJ2</accession>
<dbReference type="Pfam" id="PF00743">
    <property type="entry name" value="FMO-like"/>
    <property type="match status" value="2"/>
</dbReference>
<dbReference type="PRINTS" id="PR00370">
    <property type="entry name" value="FMOXYGENASE"/>
</dbReference>
<sequence>MSSFCVKRIAIIGAGPAGLSAARYLIHQQAFESIVIFEQQAEVGGVWNYSKEPSKITRAPQTDPLSPPDPPVLPKDDKEAPIFPTPMYDDLNTNIPHSLMNFSDLPFPEGSIIFPPRQAVQSYLLTYSEPLRNIIRLCTKVNNVRLFKGDTGHDKWEVDSQHTVSAAVESETFDAVVVASGHYALPYVPRMKGIAEFHARYPGIISHSKTYRDNSPFIGKQTVVVGNAASGLDIARQINTVCHKPLLISAQHPAPQPQLEHTGGQEVPEIEEFLLEGPPAVRFKNGQVEQVDAVLFCTGYLFSFPFLDNTMLGDPPVVNTGRRVQGLYRHIFHIRHPTIVFPGLPIKAVPFPVCEGQAAVISRVWSNHLSLPPVPEMREWEKKELEIRGEAMHVFPSGGDIDYINSMHEWAMEATESKGKKPPIWEGELIWERNTYKNAKLAFEKQGRSAKSLTEIGFGYDPNAPILVSNF</sequence>
<evidence type="ECO:0000256" key="4">
    <source>
        <dbReference type="ARBA" id="ARBA00022827"/>
    </source>
</evidence>
<feature type="region of interest" description="Disordered" evidence="8">
    <location>
        <begin position="55"/>
        <end position="77"/>
    </location>
</feature>
<evidence type="ECO:0000256" key="7">
    <source>
        <dbReference type="ARBA" id="ARBA00023033"/>
    </source>
</evidence>
<reference evidence="9" key="1">
    <citation type="submission" date="2022-07" db="EMBL/GenBank/DDBJ databases">
        <title>Draft genome sequence of Zalerion maritima ATCC 34329, a (micro)plastics degrading marine fungus.</title>
        <authorList>
            <person name="Paco A."/>
            <person name="Goncalves M.F.M."/>
            <person name="Rocha-Santos T.A.P."/>
            <person name="Alves A."/>
        </authorList>
    </citation>
    <scope>NUCLEOTIDE SEQUENCE</scope>
    <source>
        <strain evidence="9">ATCC 34329</strain>
    </source>
</reference>
<gene>
    <name evidence="9" type="ORF">MKZ38_002702</name>
</gene>
<proteinExistence type="inferred from homology"/>
<keyword evidence="7" id="KW-0503">Monooxygenase</keyword>
<protein>
    <submittedName>
        <fullName evidence="9">FAD/NAD(P)-binding domain-containing protein</fullName>
    </submittedName>
</protein>
<keyword evidence="4" id="KW-0274">FAD</keyword>
<evidence type="ECO:0000313" key="10">
    <source>
        <dbReference type="Proteomes" id="UP001201980"/>
    </source>
</evidence>
<dbReference type="GO" id="GO:0050661">
    <property type="term" value="F:NADP binding"/>
    <property type="evidence" value="ECO:0007669"/>
    <property type="project" value="InterPro"/>
</dbReference>
<keyword evidence="10" id="KW-1185">Reference proteome</keyword>
<dbReference type="InterPro" id="IPR020946">
    <property type="entry name" value="Flavin_mOase-like"/>
</dbReference>
<dbReference type="FunFam" id="3.50.50.60:FF:000138">
    <property type="entry name" value="Flavin-containing monooxygenase"/>
    <property type="match status" value="1"/>
</dbReference>
<dbReference type="InterPro" id="IPR050346">
    <property type="entry name" value="FMO-like"/>
</dbReference>
<dbReference type="PIRSF" id="PIRSF000332">
    <property type="entry name" value="FMO"/>
    <property type="match status" value="1"/>
</dbReference>
<dbReference type="InterPro" id="IPR036188">
    <property type="entry name" value="FAD/NAD-bd_sf"/>
</dbReference>
<keyword evidence="6" id="KW-0560">Oxidoreductase</keyword>
<dbReference type="PANTHER" id="PTHR23023">
    <property type="entry name" value="DIMETHYLANILINE MONOOXYGENASE"/>
    <property type="match status" value="1"/>
</dbReference>
<organism evidence="9 10">
    <name type="scientific">Zalerion maritima</name>
    <dbReference type="NCBI Taxonomy" id="339359"/>
    <lineage>
        <taxon>Eukaryota</taxon>
        <taxon>Fungi</taxon>
        <taxon>Dikarya</taxon>
        <taxon>Ascomycota</taxon>
        <taxon>Pezizomycotina</taxon>
        <taxon>Sordariomycetes</taxon>
        <taxon>Lulworthiomycetidae</taxon>
        <taxon>Lulworthiales</taxon>
        <taxon>Lulworthiaceae</taxon>
        <taxon>Zalerion</taxon>
    </lineage>
</organism>